<accession>A0A0N5AQA8</accession>
<organism evidence="1 2">
    <name type="scientific">Syphacia muris</name>
    <dbReference type="NCBI Taxonomy" id="451379"/>
    <lineage>
        <taxon>Eukaryota</taxon>
        <taxon>Metazoa</taxon>
        <taxon>Ecdysozoa</taxon>
        <taxon>Nematoda</taxon>
        <taxon>Chromadorea</taxon>
        <taxon>Rhabditida</taxon>
        <taxon>Spirurina</taxon>
        <taxon>Oxyuridomorpha</taxon>
        <taxon>Oxyuroidea</taxon>
        <taxon>Oxyuridae</taxon>
        <taxon>Syphacia</taxon>
    </lineage>
</organism>
<dbReference type="WBParaSite" id="SMUV_0000686401-mRNA-1">
    <property type="protein sequence ID" value="SMUV_0000686401-mRNA-1"/>
    <property type="gene ID" value="SMUV_0000686401"/>
</dbReference>
<dbReference type="Proteomes" id="UP000046393">
    <property type="component" value="Unplaced"/>
</dbReference>
<protein>
    <submittedName>
        <fullName evidence="2">Uncharacterized protein</fullName>
    </submittedName>
</protein>
<dbReference type="AlphaFoldDB" id="A0A0N5AQA8"/>
<name>A0A0N5AQA8_9BILA</name>
<proteinExistence type="predicted"/>
<keyword evidence="1" id="KW-1185">Reference proteome</keyword>
<sequence>MHTPHTTNMLAGAGAAAGAAAGAGAAAAAAAGPTAKLEGTTAATIRQQYWQIGRRQEGNEIWMKIYDA</sequence>
<evidence type="ECO:0000313" key="2">
    <source>
        <dbReference type="WBParaSite" id="SMUV_0000686401-mRNA-1"/>
    </source>
</evidence>
<evidence type="ECO:0000313" key="1">
    <source>
        <dbReference type="Proteomes" id="UP000046393"/>
    </source>
</evidence>
<reference evidence="2" key="1">
    <citation type="submission" date="2017-02" db="UniProtKB">
        <authorList>
            <consortium name="WormBaseParasite"/>
        </authorList>
    </citation>
    <scope>IDENTIFICATION</scope>
</reference>